<feature type="coiled-coil region" evidence="2">
    <location>
        <begin position="284"/>
        <end position="427"/>
    </location>
</feature>
<feature type="coiled-coil region" evidence="2">
    <location>
        <begin position="142"/>
        <end position="176"/>
    </location>
</feature>
<keyword evidence="2" id="KW-0175">Coiled coil</keyword>
<evidence type="ECO:0000256" key="2">
    <source>
        <dbReference type="SAM" id="Coils"/>
    </source>
</evidence>
<evidence type="ECO:0000256" key="3">
    <source>
        <dbReference type="SAM" id="MobiDB-lite"/>
    </source>
</evidence>
<dbReference type="AlphaFoldDB" id="A0A7S1IS66"/>
<protein>
    <submittedName>
        <fullName evidence="4">Uncharacterized protein</fullName>
    </submittedName>
</protein>
<accession>A0A7S1IS66</accession>
<dbReference type="SUPFAM" id="SSF48452">
    <property type="entry name" value="TPR-like"/>
    <property type="match status" value="1"/>
</dbReference>
<keyword evidence="1" id="KW-0802">TPR repeat</keyword>
<dbReference type="Pfam" id="PF13181">
    <property type="entry name" value="TPR_8"/>
    <property type="match status" value="1"/>
</dbReference>
<reference evidence="4" key="1">
    <citation type="submission" date="2021-01" db="EMBL/GenBank/DDBJ databases">
        <authorList>
            <person name="Corre E."/>
            <person name="Pelletier E."/>
            <person name="Niang G."/>
            <person name="Scheremetjew M."/>
            <person name="Finn R."/>
            <person name="Kale V."/>
            <person name="Holt S."/>
            <person name="Cochrane G."/>
            <person name="Meng A."/>
            <person name="Brown T."/>
            <person name="Cohen L."/>
        </authorList>
    </citation>
    <scope>NUCLEOTIDE SEQUENCE</scope>
    <source>
        <strain evidence="4">NIES-381</strain>
    </source>
</reference>
<dbReference type="PROSITE" id="PS50005">
    <property type="entry name" value="TPR"/>
    <property type="match status" value="1"/>
</dbReference>
<feature type="region of interest" description="Disordered" evidence="3">
    <location>
        <begin position="69"/>
        <end position="94"/>
    </location>
</feature>
<evidence type="ECO:0000313" key="4">
    <source>
        <dbReference type="EMBL" id="CAD9021268.1"/>
    </source>
</evidence>
<dbReference type="InterPro" id="IPR011990">
    <property type="entry name" value="TPR-like_helical_dom_sf"/>
</dbReference>
<proteinExistence type="predicted"/>
<dbReference type="EMBL" id="HBGA01086605">
    <property type="protein sequence ID" value="CAD9021268.1"/>
    <property type="molecule type" value="Transcribed_RNA"/>
</dbReference>
<dbReference type="PANTHER" id="PTHR45615:SF63">
    <property type="entry name" value="CHROMOSOME UNDETERMINED SCAFFOLD_10, WHOLE GENOME SHOTGUN SEQUENCE"/>
    <property type="match status" value="1"/>
</dbReference>
<dbReference type="SMART" id="SM00028">
    <property type="entry name" value="TPR"/>
    <property type="match status" value="2"/>
</dbReference>
<dbReference type="InterPro" id="IPR019734">
    <property type="entry name" value="TPR_rpt"/>
</dbReference>
<dbReference type="PANTHER" id="PTHR45615">
    <property type="entry name" value="MYOSIN HEAVY CHAIN, NON-MUSCLE"/>
    <property type="match status" value="1"/>
</dbReference>
<evidence type="ECO:0000256" key="1">
    <source>
        <dbReference type="PROSITE-ProRule" id="PRU00339"/>
    </source>
</evidence>
<sequence length="1225" mass="137293">MSRLHQPGLFSDNMSTMDGSLDLDDIKAKIAELGSQMGVGSDFAAISMTLESVTSTKSALNASQAAHTYGKSSTPLFPLPPISPGTDGVKRAPRRKEATVLADAVEGMLQTAFTERQKLQAEIDLKQHRLEMEMRSVTDMTEMALQQQNEELIDEVESLQEECEMLRQALKQKGESGEQAMKTLSDTLSLVQVDNKKKDLKVTLLNEQMAQLVQTLKHVEADVKIKTAEVARCEKALSDKQDEAKLWTHKYQQLDKKWEAKYLTDEKKWEEKYLADWKVWSGKLMEEEKRRAMDRQRVDRLEEEKARCERLRLDADDRASVLQRKLADSTKDLNDLKKDASSLEIEVTRLKGVVVLKDEVIKQAERTQDTLNEIITRQEEKAKEFWAQKDSQYQQKDKQIQQLSDEVQEARREVQKVKHQIEMCEMKLAEGLERESVLERRLIDADDMFQERELEIEGQFQALHEKQRKLRELQETIEKDKRKVKGVIEMATQIEADKSNAERLMYEAEANIKAIQDEADEAVAMAKVEAEERCANAEARAATAEAMVEELRQRVSAETSQQWSRVVYQKDMQIKTMSEQIDNMRTKIQNLERRGSNIRKSSVVSFLEDSMLSKDPDVAELQKAVQVLSAQNEKLTSERRARDEKWAAAINFKDSQIEEMVQKISLQESMLEDSLASSKKMEAALSASMKEAQWKASAHQRGGSTDDEVMLGDSETMTHSLSTKPANGNSASMNEAGAVHWRAQYEQLENTIVSTFQFHGTDGEARLRADTGNMLSSHVDNQLLVDWMNCVALRGSTASVSLALYDFSRAEPWLQSMLCALPHLAPGLIRQQASNAALDSPLAKKAELVRQFLQELEMDMQMTADQFASDSCELQRVTITATLLEAFCSTILSKFGNGGEGTPSPTLEAPRHTPQEWKEVLTAWIDEQRNWIGLGYRVRAYSNSLWAAVDWKGKRREGSEGMTPDTLETAARATQQGDHDKAWGLYTELIEKGDAQAEVYVSRASVAIALKKFDAARADLDQAAEQGAQSTWVQKVRGDVELAERPAFPKAALECYDRSLELGNTRDPSLWFNRGTCLARLGDAEGAFRSFGTCLELSPEYPARQAYDQALADLKSAHCKAAGDEIDAVLAENPPVQLEGDPPLKVDADSEDTLTAIAAILKTFHWARLCVAEAQEAFSLASVANTGRGAECIIGLLVGKGVDTSRLETSVAHGEGPQIRFLVTP</sequence>
<feature type="coiled-coil region" evidence="2">
    <location>
        <begin position="456"/>
        <end position="638"/>
    </location>
</feature>
<dbReference type="Gene3D" id="1.25.40.10">
    <property type="entry name" value="Tetratricopeptide repeat domain"/>
    <property type="match status" value="2"/>
</dbReference>
<name>A0A7S1IS66_9EUGL</name>
<feature type="repeat" description="TPR" evidence="1">
    <location>
        <begin position="1068"/>
        <end position="1101"/>
    </location>
</feature>
<gene>
    <name evidence="4" type="ORF">EGYM00392_LOCUS32387</name>
</gene>
<organism evidence="4">
    <name type="scientific">Eutreptiella gymnastica</name>
    <dbReference type="NCBI Taxonomy" id="73025"/>
    <lineage>
        <taxon>Eukaryota</taxon>
        <taxon>Discoba</taxon>
        <taxon>Euglenozoa</taxon>
        <taxon>Euglenida</taxon>
        <taxon>Spirocuta</taxon>
        <taxon>Euglenophyceae</taxon>
        <taxon>Eutreptiales</taxon>
        <taxon>Eutreptiaceae</taxon>
        <taxon>Eutreptiella</taxon>
    </lineage>
</organism>